<accession>A0A7Z7AXM1</accession>
<dbReference type="OrthoDB" id="104545at2157"/>
<sequence>MLFMDIITWEPKDTAEMLDRFAKWEYPKGLKVISEWEDLTSCRHILIYDAENAEAFAAGTFPWRDICYFDSFPVMESEACMKFMTENKISFNKD</sequence>
<name>A0A7Z7AXM1_9EURY</name>
<organism evidence="1 2">
    <name type="scientific">Methanolobus vulcani</name>
    <dbReference type="NCBI Taxonomy" id="38026"/>
    <lineage>
        <taxon>Archaea</taxon>
        <taxon>Methanobacteriati</taxon>
        <taxon>Methanobacteriota</taxon>
        <taxon>Stenosarchaea group</taxon>
        <taxon>Methanomicrobia</taxon>
        <taxon>Methanosarcinales</taxon>
        <taxon>Methanosarcinaceae</taxon>
        <taxon>Methanolobus</taxon>
    </lineage>
</organism>
<gene>
    <name evidence="1" type="ORF">SAMN04488589_2040</name>
</gene>
<reference evidence="1 2" key="1">
    <citation type="submission" date="2016-10" db="EMBL/GenBank/DDBJ databases">
        <authorList>
            <person name="Varghese N."/>
            <person name="Submissions S."/>
        </authorList>
    </citation>
    <scope>NUCLEOTIDE SEQUENCE [LARGE SCALE GENOMIC DNA]</scope>
    <source>
        <strain evidence="1 2">PL 12/M</strain>
    </source>
</reference>
<proteinExistence type="predicted"/>
<dbReference type="Proteomes" id="UP000199259">
    <property type="component" value="Unassembled WGS sequence"/>
</dbReference>
<comment type="caution">
    <text evidence="1">The sequence shown here is derived from an EMBL/GenBank/DDBJ whole genome shotgun (WGS) entry which is preliminary data.</text>
</comment>
<dbReference type="Pfam" id="PF11746">
    <property type="entry name" value="DUF3303"/>
    <property type="match status" value="1"/>
</dbReference>
<dbReference type="InterPro" id="IPR021734">
    <property type="entry name" value="DUF3303"/>
</dbReference>
<evidence type="ECO:0000313" key="2">
    <source>
        <dbReference type="Proteomes" id="UP000199259"/>
    </source>
</evidence>
<dbReference type="EMBL" id="FNCA01000006">
    <property type="protein sequence ID" value="SDG05019.1"/>
    <property type="molecule type" value="Genomic_DNA"/>
</dbReference>
<evidence type="ECO:0008006" key="3">
    <source>
        <dbReference type="Google" id="ProtNLM"/>
    </source>
</evidence>
<protein>
    <recommendedName>
        <fullName evidence="3">DUF3303 domain-containing protein</fullName>
    </recommendedName>
</protein>
<dbReference type="RefSeq" id="WP_091710330.1">
    <property type="nucleotide sequence ID" value="NZ_FNCA01000006.1"/>
</dbReference>
<dbReference type="AlphaFoldDB" id="A0A7Z7AXM1"/>
<evidence type="ECO:0000313" key="1">
    <source>
        <dbReference type="EMBL" id="SDG05019.1"/>
    </source>
</evidence>
<keyword evidence="2" id="KW-1185">Reference proteome</keyword>